<comment type="subunit">
    <text evidence="2">Homodimer.</text>
</comment>
<dbReference type="PIRSF" id="PIRSF004555">
    <property type="entry name" value="UCP004555"/>
    <property type="match status" value="1"/>
</dbReference>
<dbReference type="PANTHER" id="PTHR33449:SF1">
    <property type="entry name" value="NUCLEOID-ASSOCIATED PROTEIN YBAB"/>
    <property type="match status" value="1"/>
</dbReference>
<dbReference type="GO" id="GO:0003677">
    <property type="term" value="F:DNA binding"/>
    <property type="evidence" value="ECO:0007669"/>
    <property type="project" value="UniProtKB-UniRule"/>
</dbReference>
<evidence type="ECO:0000256" key="2">
    <source>
        <dbReference type="HAMAP-Rule" id="MF_00274"/>
    </source>
</evidence>
<organism evidence="5 6">
    <name type="scientific">Candidatus Saganbacteria bacterium</name>
    <dbReference type="NCBI Taxonomy" id="2575572"/>
    <lineage>
        <taxon>Bacteria</taxon>
        <taxon>Bacillati</taxon>
        <taxon>Saganbacteria</taxon>
    </lineage>
</organism>
<comment type="subcellular location">
    <subcellularLocation>
        <location evidence="2">Cytoplasm</location>
        <location evidence="2">Nucleoid</location>
    </subcellularLocation>
</comment>
<protein>
    <recommendedName>
        <fullName evidence="2">Nucleoid-associated protein FD145_503</fullName>
    </recommendedName>
</protein>
<feature type="coiled-coil region" evidence="3">
    <location>
        <begin position="6"/>
        <end position="33"/>
    </location>
</feature>
<dbReference type="NCBIfam" id="TIGR00103">
    <property type="entry name" value="DNA_YbaB_EbfC"/>
    <property type="match status" value="1"/>
</dbReference>
<keyword evidence="3" id="KW-0175">Coiled coil</keyword>
<accession>A0A833P3F3</accession>
<keyword evidence="1 2" id="KW-0238">DNA-binding</keyword>
<dbReference type="SUPFAM" id="SSF82607">
    <property type="entry name" value="YbaB-like"/>
    <property type="match status" value="1"/>
</dbReference>
<name>A0A833P3F3_UNCSA</name>
<dbReference type="GO" id="GO:0005829">
    <property type="term" value="C:cytosol"/>
    <property type="evidence" value="ECO:0007669"/>
    <property type="project" value="TreeGrafter"/>
</dbReference>
<comment type="caution">
    <text evidence="5">The sequence shown here is derived from an EMBL/GenBank/DDBJ whole genome shotgun (WGS) entry which is preliminary data.</text>
</comment>
<dbReference type="GO" id="GO:0043590">
    <property type="term" value="C:bacterial nucleoid"/>
    <property type="evidence" value="ECO:0007669"/>
    <property type="project" value="UniProtKB-UniRule"/>
</dbReference>
<dbReference type="EMBL" id="WPAF01000006">
    <property type="protein sequence ID" value="KAF0134672.1"/>
    <property type="molecule type" value="Genomic_DNA"/>
</dbReference>
<evidence type="ECO:0000313" key="5">
    <source>
        <dbReference type="EMBL" id="KAF0134672.1"/>
    </source>
</evidence>
<comment type="function">
    <text evidence="2">Binds to DNA and alters its conformation. May be involved in regulation of gene expression, nucleoid organization and DNA protection.</text>
</comment>
<feature type="compositionally biased region" description="Basic and acidic residues" evidence="4">
    <location>
        <begin position="77"/>
        <end position="87"/>
    </location>
</feature>
<dbReference type="InterPro" id="IPR036894">
    <property type="entry name" value="YbaB-like_sf"/>
</dbReference>
<evidence type="ECO:0000256" key="4">
    <source>
        <dbReference type="SAM" id="MobiDB-lite"/>
    </source>
</evidence>
<feature type="region of interest" description="Disordered" evidence="4">
    <location>
        <begin position="77"/>
        <end position="99"/>
    </location>
</feature>
<sequence length="99" mass="10726">MVFGKFGDMVKQARELQSNLKKIKEELERSKYEAESGGVKVVVSGSMEISDIQISPNVNLNKVNSIVKDAANQALKKAKDDASEKLKKATGGMSLPGLM</sequence>
<dbReference type="Pfam" id="PF02575">
    <property type="entry name" value="YbaB_DNA_bd"/>
    <property type="match status" value="1"/>
</dbReference>
<dbReference type="InterPro" id="IPR004401">
    <property type="entry name" value="YbaB/EbfC"/>
</dbReference>
<reference evidence="5 6" key="1">
    <citation type="submission" date="2019-12" db="EMBL/GenBank/DDBJ databases">
        <authorList>
            <person name="Wolfe R."/>
            <person name="Danczak R."/>
            <person name="Wilkins M."/>
        </authorList>
    </citation>
    <scope>NUCLEOTIDE SEQUENCE [LARGE SCALE GENOMIC DNA]</scope>
    <source>
        <strain evidence="5">X2_MaxBin.013</strain>
    </source>
</reference>
<evidence type="ECO:0000256" key="1">
    <source>
        <dbReference type="ARBA" id="ARBA00023125"/>
    </source>
</evidence>
<evidence type="ECO:0000256" key="3">
    <source>
        <dbReference type="SAM" id="Coils"/>
    </source>
</evidence>
<dbReference type="PANTHER" id="PTHR33449">
    <property type="entry name" value="NUCLEOID-ASSOCIATED PROTEIN YBAB"/>
    <property type="match status" value="1"/>
</dbReference>
<dbReference type="Proteomes" id="UP000488506">
    <property type="component" value="Unassembled WGS sequence"/>
</dbReference>
<gene>
    <name evidence="5" type="ORF">FD145_503</name>
</gene>
<dbReference type="HAMAP" id="MF_00274">
    <property type="entry name" value="DNA_YbaB_EbfC"/>
    <property type="match status" value="1"/>
</dbReference>
<dbReference type="Gene3D" id="3.30.1310.10">
    <property type="entry name" value="Nucleoid-associated protein YbaB-like domain"/>
    <property type="match status" value="1"/>
</dbReference>
<keyword evidence="2" id="KW-0963">Cytoplasm</keyword>
<evidence type="ECO:0000313" key="6">
    <source>
        <dbReference type="Proteomes" id="UP000488506"/>
    </source>
</evidence>
<dbReference type="AlphaFoldDB" id="A0A833P3F3"/>
<comment type="similarity">
    <text evidence="2">Belongs to the YbaB/EbfC family.</text>
</comment>
<proteinExistence type="inferred from homology"/>